<accession>A0A292Q6Y8</accession>
<evidence type="ECO:0000313" key="2">
    <source>
        <dbReference type="Proteomes" id="UP001412239"/>
    </source>
</evidence>
<organism evidence="1 2">
    <name type="scientific">Tuber aestivum</name>
    <name type="common">summer truffle</name>
    <dbReference type="NCBI Taxonomy" id="59557"/>
    <lineage>
        <taxon>Eukaryota</taxon>
        <taxon>Fungi</taxon>
        <taxon>Dikarya</taxon>
        <taxon>Ascomycota</taxon>
        <taxon>Pezizomycotina</taxon>
        <taxon>Pezizomycetes</taxon>
        <taxon>Pezizales</taxon>
        <taxon>Tuberaceae</taxon>
        <taxon>Tuber</taxon>
    </lineage>
</organism>
<proteinExistence type="predicted"/>
<keyword evidence="2" id="KW-1185">Reference proteome</keyword>
<gene>
    <name evidence="1" type="ORF">GSTUAT00000249001</name>
</gene>
<dbReference type="EMBL" id="LN890945">
    <property type="protein sequence ID" value="CUS15546.1"/>
    <property type="molecule type" value="Genomic_DNA"/>
</dbReference>
<dbReference type="Proteomes" id="UP001412239">
    <property type="component" value="Unassembled WGS sequence"/>
</dbReference>
<reference evidence="1" key="1">
    <citation type="submission" date="2015-10" db="EMBL/GenBank/DDBJ databases">
        <authorList>
            <person name="Regsiter A."/>
            <person name="william w."/>
        </authorList>
    </citation>
    <scope>NUCLEOTIDE SEQUENCE</scope>
    <source>
        <strain evidence="1">Montdore</strain>
    </source>
</reference>
<dbReference type="AlphaFoldDB" id="A0A292Q6Y8"/>
<evidence type="ECO:0000313" key="1">
    <source>
        <dbReference type="EMBL" id="CUS15546.1"/>
    </source>
</evidence>
<protein>
    <submittedName>
        <fullName evidence="1">Uncharacterized protein</fullName>
    </submittedName>
</protein>
<name>A0A292Q6Y8_9PEZI</name>
<sequence length="89" mass="10530">MNEVGINGPKWVQFLLDNTIPIIRESQVHHQVMNNRANICRSRGIQRPHKGKWMPIKLLIDFGQLSQNFTQLFDRRRSGKQILPLDRFH</sequence>